<dbReference type="AlphaFoldDB" id="A0A1Q3FDH6"/>
<name>A0A1Q3FDH6_CULTA</name>
<dbReference type="PROSITE" id="PS51084">
    <property type="entry name" value="HIT_2"/>
    <property type="match status" value="1"/>
</dbReference>
<reference evidence="11" key="1">
    <citation type="submission" date="2017-01" db="EMBL/GenBank/DDBJ databases">
        <title>A deep insight into the sialotranscriptome of adult male and female Cluex tarsalis mosquitoes.</title>
        <authorList>
            <person name="Ribeiro J.M."/>
            <person name="Moreira F."/>
            <person name="Bernard K.A."/>
            <person name="Calvo E."/>
        </authorList>
    </citation>
    <scope>NUCLEOTIDE SEQUENCE</scope>
    <source>
        <strain evidence="11">Kern County</strain>
        <tissue evidence="11">Salivary glands</tissue>
    </source>
</reference>
<accession>A0A1Q3FDH6</accession>
<organism evidence="11">
    <name type="scientific">Culex tarsalis</name>
    <name type="common">Encephalitis mosquito</name>
    <dbReference type="NCBI Taxonomy" id="7177"/>
    <lineage>
        <taxon>Eukaryota</taxon>
        <taxon>Metazoa</taxon>
        <taxon>Ecdysozoa</taxon>
        <taxon>Arthropoda</taxon>
        <taxon>Hexapoda</taxon>
        <taxon>Insecta</taxon>
        <taxon>Pterygota</taxon>
        <taxon>Neoptera</taxon>
        <taxon>Endopterygota</taxon>
        <taxon>Diptera</taxon>
        <taxon>Nematocera</taxon>
        <taxon>Culicoidea</taxon>
        <taxon>Culicidae</taxon>
        <taxon>Culicinae</taxon>
        <taxon>Culicini</taxon>
        <taxon>Culex</taxon>
        <taxon>Culex</taxon>
    </lineage>
</organism>
<dbReference type="InterPro" id="IPR013087">
    <property type="entry name" value="Znf_C2H2_type"/>
</dbReference>
<dbReference type="GO" id="GO:0046872">
    <property type="term" value="F:metal ion binding"/>
    <property type="evidence" value="ECO:0007669"/>
    <property type="project" value="UniProtKB-KW"/>
</dbReference>
<evidence type="ECO:0000259" key="10">
    <source>
        <dbReference type="PROSITE" id="PS51084"/>
    </source>
</evidence>
<evidence type="ECO:0000256" key="4">
    <source>
        <dbReference type="ARBA" id="ARBA00022801"/>
    </source>
</evidence>
<evidence type="ECO:0000256" key="3">
    <source>
        <dbReference type="ARBA" id="ARBA00022763"/>
    </source>
</evidence>
<dbReference type="GO" id="GO:0000012">
    <property type="term" value="P:single strand break repair"/>
    <property type="evidence" value="ECO:0007669"/>
    <property type="project" value="TreeGrafter"/>
</dbReference>
<dbReference type="PANTHER" id="PTHR12486:SF4">
    <property type="entry name" value="APRATAXIN"/>
    <property type="match status" value="1"/>
</dbReference>
<dbReference type="SUPFAM" id="SSF54197">
    <property type="entry name" value="HIT-like"/>
    <property type="match status" value="1"/>
</dbReference>
<evidence type="ECO:0000256" key="2">
    <source>
        <dbReference type="ARBA" id="ARBA00022723"/>
    </source>
</evidence>
<dbReference type="FunFam" id="3.30.428.10:FF:000004">
    <property type="entry name" value="aprataxin isoform X2"/>
    <property type="match status" value="1"/>
</dbReference>
<dbReference type="GO" id="GO:0003725">
    <property type="term" value="F:double-stranded RNA binding"/>
    <property type="evidence" value="ECO:0007669"/>
    <property type="project" value="TreeGrafter"/>
</dbReference>
<feature type="domain" description="HIT" evidence="10">
    <location>
        <begin position="9"/>
        <end position="114"/>
    </location>
</feature>
<keyword evidence="5" id="KW-0862">Zinc</keyword>
<protein>
    <submittedName>
        <fullName evidence="11">Putative fha-hit</fullName>
    </submittedName>
</protein>
<dbReference type="InterPro" id="IPR011146">
    <property type="entry name" value="HIT-like"/>
</dbReference>
<dbReference type="GO" id="GO:0005634">
    <property type="term" value="C:nucleus"/>
    <property type="evidence" value="ECO:0007669"/>
    <property type="project" value="UniProtKB-SubCell"/>
</dbReference>
<sequence length="184" mass="21452">MTASTGSWSYALIRDMKLPANQFIRTDVAVVMRDKYPKALHHFLVIPWADIDSIYQLSPDDIPLLNEMRLLGVNAVETTGKSQDLFRFGFHMKPSMHRLHLHVISQDFVSDRLRYKEHFNSFVTEFFMPFESIVLELQDKGRIERRSKELIEHLLRVPLACNQCAFPCKTLPQLKKHLESHLSS</sequence>
<keyword evidence="6" id="KW-0238">DNA-binding</keyword>
<evidence type="ECO:0000256" key="8">
    <source>
        <dbReference type="ARBA" id="ARBA00023242"/>
    </source>
</evidence>
<dbReference type="GO" id="GO:1990165">
    <property type="term" value="F:single-strand break-containing DNA binding"/>
    <property type="evidence" value="ECO:0007669"/>
    <property type="project" value="TreeGrafter"/>
</dbReference>
<evidence type="ECO:0000256" key="9">
    <source>
        <dbReference type="PROSITE-ProRule" id="PRU00464"/>
    </source>
</evidence>
<dbReference type="Gene3D" id="3.30.428.10">
    <property type="entry name" value="HIT-like"/>
    <property type="match status" value="1"/>
</dbReference>
<keyword evidence="8" id="KW-0539">Nucleus</keyword>
<keyword evidence="7" id="KW-0234">DNA repair</keyword>
<comment type="caution">
    <text evidence="9">Lacks conserved residue(s) required for the propagation of feature annotation.</text>
</comment>
<evidence type="ECO:0000313" key="11">
    <source>
        <dbReference type="EMBL" id="JAV25631.1"/>
    </source>
</evidence>
<dbReference type="GO" id="GO:0003697">
    <property type="term" value="F:single-stranded DNA binding"/>
    <property type="evidence" value="ECO:0007669"/>
    <property type="project" value="TreeGrafter"/>
</dbReference>
<keyword evidence="3" id="KW-0227">DNA damage</keyword>
<dbReference type="Pfam" id="PF11969">
    <property type="entry name" value="DcpS_C"/>
    <property type="match status" value="1"/>
</dbReference>
<evidence type="ECO:0000256" key="5">
    <source>
        <dbReference type="ARBA" id="ARBA00022833"/>
    </source>
</evidence>
<keyword evidence="2" id="KW-0479">Metal-binding</keyword>
<dbReference type="GO" id="GO:0030983">
    <property type="term" value="F:mismatched DNA binding"/>
    <property type="evidence" value="ECO:0007669"/>
    <property type="project" value="TreeGrafter"/>
</dbReference>
<dbReference type="InterPro" id="IPR032566">
    <property type="entry name" value="Znf-C2HE"/>
</dbReference>
<keyword evidence="4" id="KW-0378">Hydrolase</keyword>
<dbReference type="EMBL" id="GFDL01009414">
    <property type="protein sequence ID" value="JAV25631.1"/>
    <property type="molecule type" value="Transcribed_RNA"/>
</dbReference>
<comment type="subcellular location">
    <subcellularLocation>
        <location evidence="1">Nucleus</location>
    </subcellularLocation>
</comment>
<dbReference type="PROSITE" id="PS00028">
    <property type="entry name" value="ZINC_FINGER_C2H2_1"/>
    <property type="match status" value="1"/>
</dbReference>
<dbReference type="InterPro" id="IPR036265">
    <property type="entry name" value="HIT-like_sf"/>
</dbReference>
<evidence type="ECO:0000256" key="6">
    <source>
        <dbReference type="ARBA" id="ARBA00023125"/>
    </source>
</evidence>
<dbReference type="GO" id="GO:0033699">
    <property type="term" value="F:DNA 5'-adenosine monophosphate hydrolase activity"/>
    <property type="evidence" value="ECO:0007669"/>
    <property type="project" value="TreeGrafter"/>
</dbReference>
<proteinExistence type="predicted"/>
<dbReference type="PANTHER" id="PTHR12486">
    <property type="entry name" value="APRATAXIN-RELATED"/>
    <property type="match status" value="1"/>
</dbReference>
<evidence type="ECO:0000256" key="7">
    <source>
        <dbReference type="ARBA" id="ARBA00023204"/>
    </source>
</evidence>
<dbReference type="Pfam" id="PF16278">
    <property type="entry name" value="zf-C2HE"/>
    <property type="match status" value="1"/>
</dbReference>
<evidence type="ECO:0000256" key="1">
    <source>
        <dbReference type="ARBA" id="ARBA00004123"/>
    </source>
</evidence>